<dbReference type="Proteomes" id="UP001321018">
    <property type="component" value="Unassembled WGS sequence"/>
</dbReference>
<proteinExistence type="predicted"/>
<feature type="transmembrane region" description="Helical" evidence="6">
    <location>
        <begin position="168"/>
        <end position="192"/>
    </location>
</feature>
<evidence type="ECO:0000256" key="1">
    <source>
        <dbReference type="ARBA" id="ARBA00004651"/>
    </source>
</evidence>
<dbReference type="GO" id="GO:0005886">
    <property type="term" value="C:plasma membrane"/>
    <property type="evidence" value="ECO:0007669"/>
    <property type="project" value="UniProtKB-SubCell"/>
</dbReference>
<dbReference type="RefSeq" id="WP_338003756.1">
    <property type="nucleotide sequence ID" value="NZ_JAOPKA010000005.1"/>
</dbReference>
<evidence type="ECO:0000313" key="9">
    <source>
        <dbReference type="Proteomes" id="UP001321018"/>
    </source>
</evidence>
<dbReference type="InterPro" id="IPR011701">
    <property type="entry name" value="MFS"/>
</dbReference>
<feature type="transmembrane region" description="Helical" evidence="6">
    <location>
        <begin position="252"/>
        <end position="272"/>
    </location>
</feature>
<feature type="transmembrane region" description="Helical" evidence="6">
    <location>
        <begin position="138"/>
        <end position="162"/>
    </location>
</feature>
<dbReference type="InterPro" id="IPR020846">
    <property type="entry name" value="MFS_dom"/>
</dbReference>
<feature type="transmembrane region" description="Helical" evidence="6">
    <location>
        <begin position="373"/>
        <end position="392"/>
    </location>
</feature>
<evidence type="ECO:0000256" key="3">
    <source>
        <dbReference type="ARBA" id="ARBA00022692"/>
    </source>
</evidence>
<keyword evidence="4 6" id="KW-1133">Transmembrane helix</keyword>
<dbReference type="InterPro" id="IPR036259">
    <property type="entry name" value="MFS_trans_sf"/>
</dbReference>
<comment type="subcellular location">
    <subcellularLocation>
        <location evidence="1">Cell membrane</location>
        <topology evidence="1">Multi-pass membrane protein</topology>
    </subcellularLocation>
</comment>
<sequence length="404" mass="42634">MKMGTRGIDGRTKVFGSLCTLVFLVNLGRLVYAPLLEPFRGIFAASTAEIGLLATLAWVGSTVPRLPTGYLLTKFPRHTLVCWSGIVLAGSSVFAASAQSLEMLYVGALLMGVASGIYFVAASPLVSELFPERVGQVIGIHGVAAQTAAVLAPVLVGLVLAVTVWPLAGWRVIFLLIALVTAVSTAVFYVLARRTTLPDAGGTDRKLRVAFEANWRLIVTAVALVGFIGLVWNGLFNLYGTYLVETKGISEGVALTLLTVMFATGIPAFWFTGNLADRLPFVPLLLAITAGFAVCLFALTVVDSLLGVIVVSAVTGFVIHGLFPVSDTYVLASLSDDHRGSGYAIFSATMMPFHAVGPYLVGSLVDFGVEFDVVFQGFVLILLATVAVLWVLSTAGRLPAGAND</sequence>
<evidence type="ECO:0000313" key="8">
    <source>
        <dbReference type="EMBL" id="MCU4741931.1"/>
    </source>
</evidence>
<keyword evidence="3 6" id="KW-0812">Transmembrane</keyword>
<reference evidence="8" key="1">
    <citation type="submission" date="2022-09" db="EMBL/GenBank/DDBJ databases">
        <title>Enrichment on poylsaccharides allowed isolation of novel metabolic and taxonomic groups of Haloarchaea.</title>
        <authorList>
            <person name="Sorokin D.Y."/>
            <person name="Elcheninov A.G."/>
            <person name="Khizhniak T.V."/>
            <person name="Kolganova T.V."/>
            <person name="Kublanov I.V."/>
        </authorList>
    </citation>
    <scope>NUCLEOTIDE SEQUENCE</scope>
    <source>
        <strain evidence="8">AArc-xg1-1</strain>
    </source>
</reference>
<feature type="transmembrane region" description="Helical" evidence="6">
    <location>
        <begin position="279"/>
        <end position="299"/>
    </location>
</feature>
<dbReference type="AlphaFoldDB" id="A0AAP2YYU1"/>
<feature type="transmembrane region" description="Helical" evidence="6">
    <location>
        <begin position="80"/>
        <end position="98"/>
    </location>
</feature>
<organism evidence="8 9">
    <name type="scientific">Natronoglomus mannanivorans</name>
    <dbReference type="NCBI Taxonomy" id="2979990"/>
    <lineage>
        <taxon>Archaea</taxon>
        <taxon>Methanobacteriati</taxon>
        <taxon>Methanobacteriota</taxon>
        <taxon>Stenosarchaea group</taxon>
        <taxon>Halobacteria</taxon>
        <taxon>Halobacteriales</taxon>
        <taxon>Natrialbaceae</taxon>
        <taxon>Natronoglomus</taxon>
    </lineage>
</organism>
<evidence type="ECO:0000259" key="7">
    <source>
        <dbReference type="PROSITE" id="PS50850"/>
    </source>
</evidence>
<dbReference type="EMBL" id="JAOPKA010000005">
    <property type="protein sequence ID" value="MCU4741931.1"/>
    <property type="molecule type" value="Genomic_DNA"/>
</dbReference>
<dbReference type="GO" id="GO:0022857">
    <property type="term" value="F:transmembrane transporter activity"/>
    <property type="evidence" value="ECO:0007669"/>
    <property type="project" value="InterPro"/>
</dbReference>
<name>A0AAP2YYU1_9EURY</name>
<evidence type="ECO:0000256" key="4">
    <source>
        <dbReference type="ARBA" id="ARBA00022989"/>
    </source>
</evidence>
<keyword evidence="2" id="KW-1003">Cell membrane</keyword>
<dbReference type="SUPFAM" id="SSF103473">
    <property type="entry name" value="MFS general substrate transporter"/>
    <property type="match status" value="1"/>
</dbReference>
<protein>
    <submittedName>
        <fullName evidence="8">MFS transporter</fullName>
    </submittedName>
</protein>
<feature type="transmembrane region" description="Helical" evidence="6">
    <location>
        <begin position="343"/>
        <end position="361"/>
    </location>
</feature>
<comment type="caution">
    <text evidence="8">The sequence shown here is derived from an EMBL/GenBank/DDBJ whole genome shotgun (WGS) entry which is preliminary data.</text>
</comment>
<dbReference type="Pfam" id="PF07690">
    <property type="entry name" value="MFS_1"/>
    <property type="match status" value="1"/>
</dbReference>
<feature type="transmembrane region" description="Helical" evidence="6">
    <location>
        <begin position="213"/>
        <end position="232"/>
    </location>
</feature>
<evidence type="ECO:0000256" key="5">
    <source>
        <dbReference type="ARBA" id="ARBA00023136"/>
    </source>
</evidence>
<dbReference type="PANTHER" id="PTHR43124">
    <property type="entry name" value="PURINE EFFLUX PUMP PBUE"/>
    <property type="match status" value="1"/>
</dbReference>
<gene>
    <name evidence="8" type="ORF">OB960_11035</name>
</gene>
<dbReference type="PANTHER" id="PTHR43124:SF3">
    <property type="entry name" value="CHLORAMPHENICOL EFFLUX PUMP RV0191"/>
    <property type="match status" value="1"/>
</dbReference>
<dbReference type="Gene3D" id="1.20.1250.20">
    <property type="entry name" value="MFS general substrate transporter like domains"/>
    <property type="match status" value="1"/>
</dbReference>
<evidence type="ECO:0000256" key="2">
    <source>
        <dbReference type="ARBA" id="ARBA00022475"/>
    </source>
</evidence>
<feature type="domain" description="Major facilitator superfamily (MFS) profile" evidence="7">
    <location>
        <begin position="14"/>
        <end position="397"/>
    </location>
</feature>
<dbReference type="PROSITE" id="PS50850">
    <property type="entry name" value="MFS"/>
    <property type="match status" value="1"/>
</dbReference>
<dbReference type="InterPro" id="IPR050189">
    <property type="entry name" value="MFS_Efflux_Transporters"/>
</dbReference>
<evidence type="ECO:0000256" key="6">
    <source>
        <dbReference type="SAM" id="Phobius"/>
    </source>
</evidence>
<keyword evidence="5 6" id="KW-0472">Membrane</keyword>
<accession>A0AAP2YYU1</accession>
<feature type="transmembrane region" description="Helical" evidence="6">
    <location>
        <begin position="305"/>
        <end position="323"/>
    </location>
</feature>
<feature type="transmembrane region" description="Helical" evidence="6">
    <location>
        <begin position="104"/>
        <end position="126"/>
    </location>
</feature>
<feature type="transmembrane region" description="Helical" evidence="6">
    <location>
        <begin position="12"/>
        <end position="32"/>
    </location>
</feature>